<dbReference type="NCBIfam" id="TIGR01958">
    <property type="entry name" value="nuoE_fam"/>
    <property type="match status" value="1"/>
</dbReference>
<dbReference type="InterPro" id="IPR002023">
    <property type="entry name" value="NuoE-like"/>
</dbReference>
<dbReference type="CDD" id="cd03064">
    <property type="entry name" value="TRX_Fd_NuoE"/>
    <property type="match status" value="1"/>
</dbReference>
<dbReference type="SUPFAM" id="SSF52833">
    <property type="entry name" value="Thioredoxin-like"/>
    <property type="match status" value="1"/>
</dbReference>
<keyword evidence="4" id="KW-1278">Translocase</keyword>
<keyword evidence="7" id="KW-0520">NAD</keyword>
<evidence type="ECO:0000256" key="6">
    <source>
        <dbReference type="ARBA" id="ARBA00023014"/>
    </source>
</evidence>
<dbReference type="FunFam" id="3.40.30.10:FF:000022">
    <property type="entry name" value="NADH dehydrogenase flavoprotein 2, mitochondrial"/>
    <property type="match status" value="1"/>
</dbReference>
<keyword evidence="11" id="KW-1185">Reference proteome</keyword>
<name>A0A915JME4_ROMCU</name>
<evidence type="ECO:0000256" key="4">
    <source>
        <dbReference type="ARBA" id="ARBA00022967"/>
    </source>
</evidence>
<evidence type="ECO:0000313" key="12">
    <source>
        <dbReference type="WBParaSite" id="nRc.2.0.1.t27379-RA"/>
    </source>
</evidence>
<dbReference type="GO" id="GO:0008137">
    <property type="term" value="F:NADH dehydrogenase (ubiquinone) activity"/>
    <property type="evidence" value="ECO:0007669"/>
    <property type="project" value="UniProtKB-ARBA"/>
</dbReference>
<evidence type="ECO:0000256" key="3">
    <source>
        <dbReference type="ARBA" id="ARBA00022723"/>
    </source>
</evidence>
<dbReference type="Proteomes" id="UP000887565">
    <property type="component" value="Unplaced"/>
</dbReference>
<dbReference type="WBParaSite" id="nRc.2.0.1.t27379-RA">
    <property type="protein sequence ID" value="nRc.2.0.1.t27379-RA"/>
    <property type="gene ID" value="nRc.2.0.1.g27379"/>
</dbReference>
<dbReference type="PIRSF" id="PIRSF000216">
    <property type="entry name" value="NADH_DH_24kDa"/>
    <property type="match status" value="1"/>
</dbReference>
<dbReference type="GO" id="GO:0046872">
    <property type="term" value="F:metal ion binding"/>
    <property type="evidence" value="ECO:0007669"/>
    <property type="project" value="UniProtKB-KW"/>
</dbReference>
<evidence type="ECO:0000256" key="5">
    <source>
        <dbReference type="ARBA" id="ARBA00023004"/>
    </source>
</evidence>
<dbReference type="FunFam" id="1.10.10.1590:FF:000001">
    <property type="entry name" value="NADH-quinone oxidoreductase subunit E"/>
    <property type="match status" value="1"/>
</dbReference>
<dbReference type="GO" id="GO:0003954">
    <property type="term" value="F:NADH dehydrogenase activity"/>
    <property type="evidence" value="ECO:0007669"/>
    <property type="project" value="TreeGrafter"/>
</dbReference>
<dbReference type="InterPro" id="IPR036249">
    <property type="entry name" value="Thioredoxin-like_sf"/>
</dbReference>
<protein>
    <submittedName>
        <fullName evidence="12">NADH dehydrogenase [ubiquinone] flavoprotein 2, mitochondrial</fullName>
    </submittedName>
</protein>
<dbReference type="Pfam" id="PF01257">
    <property type="entry name" value="2Fe-2S_thioredx"/>
    <property type="match status" value="1"/>
</dbReference>
<keyword evidence="5 9" id="KW-0408">Iron</keyword>
<dbReference type="PANTHER" id="PTHR10371:SF3">
    <property type="entry name" value="NADH DEHYDROGENASE [UBIQUINONE] FLAVOPROTEIN 2, MITOCHONDRIAL"/>
    <property type="match status" value="1"/>
</dbReference>
<dbReference type="PANTHER" id="PTHR10371">
    <property type="entry name" value="NADH DEHYDROGENASE UBIQUINONE FLAVOPROTEIN 2, MITOCHONDRIAL"/>
    <property type="match status" value="1"/>
</dbReference>
<comment type="cofactor">
    <cofactor evidence="9">
        <name>[2Fe-2S] cluster</name>
        <dbReference type="ChEBI" id="CHEBI:190135"/>
    </cofactor>
    <text evidence="9">Binds 1 [2Fe-2S] cluster.</text>
</comment>
<evidence type="ECO:0000313" key="11">
    <source>
        <dbReference type="Proteomes" id="UP000887565"/>
    </source>
</evidence>
<feature type="binding site" evidence="9">
    <location>
        <position position="178"/>
    </location>
    <ligand>
        <name>[2Fe-2S] cluster</name>
        <dbReference type="ChEBI" id="CHEBI:190135"/>
    </ligand>
</feature>
<feature type="binding site" evidence="9">
    <location>
        <position position="137"/>
    </location>
    <ligand>
        <name>[2Fe-2S] cluster</name>
        <dbReference type="ChEBI" id="CHEBI:190135"/>
    </ligand>
</feature>
<organism evidence="11 12">
    <name type="scientific">Romanomermis culicivorax</name>
    <name type="common">Nematode worm</name>
    <dbReference type="NCBI Taxonomy" id="13658"/>
    <lineage>
        <taxon>Eukaryota</taxon>
        <taxon>Metazoa</taxon>
        <taxon>Ecdysozoa</taxon>
        <taxon>Nematoda</taxon>
        <taxon>Enoplea</taxon>
        <taxon>Dorylaimia</taxon>
        <taxon>Mermithida</taxon>
        <taxon>Mermithoidea</taxon>
        <taxon>Mermithidae</taxon>
        <taxon>Romanomermis</taxon>
    </lineage>
</organism>
<accession>A0A915JME4</accession>
<dbReference type="InterPro" id="IPR042128">
    <property type="entry name" value="NuoE_dom"/>
</dbReference>
<dbReference type="GO" id="GO:0051537">
    <property type="term" value="F:2 iron, 2 sulfur cluster binding"/>
    <property type="evidence" value="ECO:0007669"/>
    <property type="project" value="UniProtKB-KW"/>
</dbReference>
<comment type="cofactor">
    <cofactor evidence="8">
        <name>[2Fe-2S] cluster</name>
        <dbReference type="ChEBI" id="CHEBI:190135"/>
    </cofactor>
</comment>
<keyword evidence="2 9" id="KW-0001">2Fe-2S</keyword>
<evidence type="ECO:0000256" key="9">
    <source>
        <dbReference type="PIRSR" id="PIRSR000216-1"/>
    </source>
</evidence>
<evidence type="ECO:0000256" key="7">
    <source>
        <dbReference type="ARBA" id="ARBA00023027"/>
    </source>
</evidence>
<dbReference type="GO" id="GO:1902494">
    <property type="term" value="C:catalytic complex"/>
    <property type="evidence" value="ECO:0007669"/>
    <property type="project" value="UniProtKB-ARBA"/>
</dbReference>
<comment type="similarity">
    <text evidence="1">Belongs to the complex I 24 kDa subunit family.</text>
</comment>
<dbReference type="AlphaFoldDB" id="A0A915JME4"/>
<keyword evidence="6 9" id="KW-0411">Iron-sulfur</keyword>
<proteinExistence type="inferred from homology"/>
<sequence>MKKSVVVNLLLAKVSGAVPKSLFHFSAARLGGDGLYVHRDTDDNNAQTRFEFTAENLKRLDAVRSLYPEQYKSAAILPALDIAQRQHGWLPIAAMNKVAEVLGVPKMRIYEVATFYTMYMRKPVGKYHIQVCGTTPCMLRGAEDHIKFIEKKLGIHVGGPPSVDGLFSLSEVECLGACCNAPMMQINDDFYEDLRLSDTETILNELKAGKSPKKGPWSGRLGSEPITGLTTLTGPPTGPGHGIRSDL</sequence>
<evidence type="ECO:0000256" key="8">
    <source>
        <dbReference type="ARBA" id="ARBA00034078"/>
    </source>
</evidence>
<reference evidence="12" key="1">
    <citation type="submission" date="2022-11" db="UniProtKB">
        <authorList>
            <consortium name="WormBaseParasite"/>
        </authorList>
    </citation>
    <scope>IDENTIFICATION</scope>
</reference>
<keyword evidence="3 9" id="KW-0479">Metal-binding</keyword>
<dbReference type="Gene3D" id="1.10.10.1590">
    <property type="entry name" value="NADH-quinone oxidoreductase subunit E"/>
    <property type="match status" value="1"/>
</dbReference>
<evidence type="ECO:0000256" key="2">
    <source>
        <dbReference type="ARBA" id="ARBA00022714"/>
    </source>
</evidence>
<feature type="binding site" evidence="9">
    <location>
        <position position="174"/>
    </location>
    <ligand>
        <name>[2Fe-2S] cluster</name>
        <dbReference type="ChEBI" id="CHEBI:190135"/>
    </ligand>
</feature>
<dbReference type="InterPro" id="IPR041921">
    <property type="entry name" value="NuoE_N"/>
</dbReference>
<evidence type="ECO:0000256" key="10">
    <source>
        <dbReference type="SAM" id="MobiDB-lite"/>
    </source>
</evidence>
<feature type="compositionally biased region" description="Low complexity" evidence="10">
    <location>
        <begin position="225"/>
        <end position="235"/>
    </location>
</feature>
<dbReference type="PROSITE" id="PS01099">
    <property type="entry name" value="COMPLEX1_24K"/>
    <property type="match status" value="1"/>
</dbReference>
<evidence type="ECO:0000256" key="1">
    <source>
        <dbReference type="ARBA" id="ARBA00010643"/>
    </source>
</evidence>
<feature type="region of interest" description="Disordered" evidence="10">
    <location>
        <begin position="208"/>
        <end position="247"/>
    </location>
</feature>
<dbReference type="GO" id="GO:0006120">
    <property type="term" value="P:mitochondrial electron transport, NADH to ubiquinone"/>
    <property type="evidence" value="ECO:0007669"/>
    <property type="project" value="UniProtKB-ARBA"/>
</dbReference>
<dbReference type="Gene3D" id="3.40.30.10">
    <property type="entry name" value="Glutaredoxin"/>
    <property type="match status" value="1"/>
</dbReference>
<dbReference type="GO" id="GO:0005743">
    <property type="term" value="C:mitochondrial inner membrane"/>
    <property type="evidence" value="ECO:0007669"/>
    <property type="project" value="UniProtKB-ARBA"/>
</dbReference>
<feature type="binding site" evidence="9">
    <location>
        <position position="132"/>
    </location>
    <ligand>
        <name>[2Fe-2S] cluster</name>
        <dbReference type="ChEBI" id="CHEBI:190135"/>
    </ligand>
</feature>
<dbReference type="OMA" id="IMSIYPE"/>
<dbReference type="GO" id="GO:0098796">
    <property type="term" value="C:membrane protein complex"/>
    <property type="evidence" value="ECO:0007669"/>
    <property type="project" value="UniProtKB-ARBA"/>
</dbReference>